<keyword evidence="5" id="KW-0326">Glycosidase</keyword>
<dbReference type="InterPro" id="IPR000933">
    <property type="entry name" value="Glyco_hydro_29"/>
</dbReference>
<sequence>MTKEEMIKLAAAVRPSAKQLRYQEYGTMGFIHFNLNTFTGRQWGTGVEDLSIFNPKSVNVDQWMEAFVAAGVKSVIMVCKHHDGFRLWPSSYHPRNISKTPYKEGKGDLVKEVSEAAQRHGLRFCVYYSPWDKQEPYGTSAYNDLMVDELTELLTNYGAVDVVWFDGAGISTKVSGVEMDFDWDRIHATIHKLQPSAVISGVGPDVRWVGNEAGRGRTTEWCVQGVVYDTKDFPGAHAGVPTMAPELGDISQLMTLKGIDDMTGDTSKLRQLTWMPARGGLPVHTKWFWNPLEKVRSLNYLAESFFSTIGCNSGVILNMSPDTTGLVPEEDMAVMKAFGDWRRELTGHNYALGARAETTPTGEGGYNVSYMFDDDIRTGWVAPEGIETAEIVINLYGEQTFDAVYLQEMVADFGQRIEAFAVDAMVDGRWRELVKNTTVGFRRIQRVKSTTTDKIRIRILSSRLSPSLATVKLLKVPELIEPNIINQKKDLSRDNWKTDAAIKDGDLNTCWKGELKDGKPAYIDIDLGEETTLSVFTYIPPQGSPEEPGRVERFEVYVGNDPENINFKVGEGKNGNVDNNPVPQSVTLHKLAKGRYLRYVMLSATRGQNVVRIAEIKIEP</sequence>
<reference evidence="7" key="1">
    <citation type="journal article" date="2018" name="Int. J. Syst. Evol. Microbiol.">
        <title>Carboxylicivirga sediminis sp. nov., isolated from coastal sediment.</title>
        <authorList>
            <person name="Wang F.Q."/>
            <person name="Ren L.H."/>
            <person name="Zou R.J."/>
            <person name="Sun Y.Z."/>
            <person name="Liu X.J."/>
            <person name="Jiang F."/>
            <person name="Liu L.J."/>
        </authorList>
    </citation>
    <scope>NUCLEOTIDE SEQUENCE</scope>
    <source>
        <strain evidence="7">JR1</strain>
    </source>
</reference>
<dbReference type="InterPro" id="IPR008979">
    <property type="entry name" value="Galactose-bd-like_sf"/>
</dbReference>
<dbReference type="SUPFAM" id="SSF51445">
    <property type="entry name" value="(Trans)glycosidases"/>
    <property type="match status" value="1"/>
</dbReference>
<dbReference type="Pfam" id="PF01120">
    <property type="entry name" value="Alpha_L_fucos"/>
    <property type="match status" value="1"/>
</dbReference>
<protein>
    <recommendedName>
        <fullName evidence="2">alpha-L-fucosidase</fullName>
        <ecNumber evidence="2">3.2.1.51</ecNumber>
    </recommendedName>
</protein>
<evidence type="ECO:0000256" key="2">
    <source>
        <dbReference type="ARBA" id="ARBA00012662"/>
    </source>
</evidence>
<feature type="domain" description="F5/8 type C" evidence="6">
    <location>
        <begin position="468"/>
        <end position="618"/>
    </location>
</feature>
<dbReference type="GO" id="GO:0005764">
    <property type="term" value="C:lysosome"/>
    <property type="evidence" value="ECO:0007669"/>
    <property type="project" value="TreeGrafter"/>
</dbReference>
<dbReference type="RefSeq" id="WP_212190262.1">
    <property type="nucleotide sequence ID" value="NZ_JAGTAR010000013.1"/>
</dbReference>
<dbReference type="GO" id="GO:0016139">
    <property type="term" value="P:glycoside catabolic process"/>
    <property type="evidence" value="ECO:0007669"/>
    <property type="project" value="TreeGrafter"/>
</dbReference>
<dbReference type="SUPFAM" id="SSF49785">
    <property type="entry name" value="Galactose-binding domain-like"/>
    <property type="match status" value="2"/>
</dbReference>
<name>A0A941F4J7_9BACT</name>
<reference evidence="7" key="2">
    <citation type="submission" date="2021-04" db="EMBL/GenBank/DDBJ databases">
        <authorList>
            <person name="Zhang T."/>
            <person name="Zhang Y."/>
            <person name="Lu D."/>
            <person name="Zuo D."/>
            <person name="Du Z."/>
        </authorList>
    </citation>
    <scope>NUCLEOTIDE SEQUENCE</scope>
    <source>
        <strain evidence="7">JR1</strain>
    </source>
</reference>
<comment type="caution">
    <text evidence="7">The sequence shown here is derived from an EMBL/GenBank/DDBJ whole genome shotgun (WGS) entry which is preliminary data.</text>
</comment>
<dbReference type="GO" id="GO:0006004">
    <property type="term" value="P:fucose metabolic process"/>
    <property type="evidence" value="ECO:0007669"/>
    <property type="project" value="TreeGrafter"/>
</dbReference>
<keyword evidence="8" id="KW-1185">Reference proteome</keyword>
<evidence type="ECO:0000256" key="4">
    <source>
        <dbReference type="ARBA" id="ARBA00022801"/>
    </source>
</evidence>
<keyword evidence="3" id="KW-0732">Signal</keyword>
<gene>
    <name evidence="7" type="ORF">KDU71_09805</name>
</gene>
<dbReference type="AlphaFoldDB" id="A0A941F4J7"/>
<dbReference type="InterPro" id="IPR017853">
    <property type="entry name" value="GH"/>
</dbReference>
<evidence type="ECO:0000256" key="3">
    <source>
        <dbReference type="ARBA" id="ARBA00022729"/>
    </source>
</evidence>
<evidence type="ECO:0000313" key="8">
    <source>
        <dbReference type="Proteomes" id="UP000679220"/>
    </source>
</evidence>
<organism evidence="7 8">
    <name type="scientific">Carboxylicivirga sediminis</name>
    <dbReference type="NCBI Taxonomy" id="2006564"/>
    <lineage>
        <taxon>Bacteria</taxon>
        <taxon>Pseudomonadati</taxon>
        <taxon>Bacteroidota</taxon>
        <taxon>Bacteroidia</taxon>
        <taxon>Marinilabiliales</taxon>
        <taxon>Marinilabiliaceae</taxon>
        <taxon>Carboxylicivirga</taxon>
    </lineage>
</organism>
<evidence type="ECO:0000313" key="7">
    <source>
        <dbReference type="EMBL" id="MBR8535849.1"/>
    </source>
</evidence>
<comment type="similarity">
    <text evidence="1">Belongs to the glycosyl hydrolase 29 family.</text>
</comment>
<accession>A0A941F4J7</accession>
<evidence type="ECO:0000256" key="1">
    <source>
        <dbReference type="ARBA" id="ARBA00007951"/>
    </source>
</evidence>
<dbReference type="Gene3D" id="2.60.120.260">
    <property type="entry name" value="Galactose-binding domain-like"/>
    <property type="match status" value="2"/>
</dbReference>
<dbReference type="Proteomes" id="UP000679220">
    <property type="component" value="Unassembled WGS sequence"/>
</dbReference>
<dbReference type="EC" id="3.2.1.51" evidence="2"/>
<dbReference type="Pfam" id="PF00754">
    <property type="entry name" value="F5_F8_type_C"/>
    <property type="match status" value="2"/>
</dbReference>
<dbReference type="SMART" id="SM00812">
    <property type="entry name" value="Alpha_L_fucos"/>
    <property type="match status" value="1"/>
</dbReference>
<dbReference type="PANTHER" id="PTHR10030">
    <property type="entry name" value="ALPHA-L-FUCOSIDASE"/>
    <property type="match status" value="1"/>
</dbReference>
<dbReference type="Gene3D" id="3.20.20.80">
    <property type="entry name" value="Glycosidases"/>
    <property type="match status" value="1"/>
</dbReference>
<proteinExistence type="inferred from homology"/>
<dbReference type="PROSITE" id="PS50022">
    <property type="entry name" value="FA58C_3"/>
    <property type="match status" value="1"/>
</dbReference>
<dbReference type="GO" id="GO:0004560">
    <property type="term" value="F:alpha-L-fucosidase activity"/>
    <property type="evidence" value="ECO:0007669"/>
    <property type="project" value="InterPro"/>
</dbReference>
<dbReference type="PANTHER" id="PTHR10030:SF37">
    <property type="entry name" value="ALPHA-L-FUCOSIDASE-RELATED"/>
    <property type="match status" value="1"/>
</dbReference>
<dbReference type="InterPro" id="IPR057739">
    <property type="entry name" value="Glyco_hydro_29_N"/>
</dbReference>
<evidence type="ECO:0000259" key="6">
    <source>
        <dbReference type="PROSITE" id="PS50022"/>
    </source>
</evidence>
<evidence type="ECO:0000256" key="5">
    <source>
        <dbReference type="ARBA" id="ARBA00023295"/>
    </source>
</evidence>
<dbReference type="InterPro" id="IPR000421">
    <property type="entry name" value="FA58C"/>
</dbReference>
<dbReference type="EMBL" id="JAGTAR010000013">
    <property type="protein sequence ID" value="MBR8535849.1"/>
    <property type="molecule type" value="Genomic_DNA"/>
</dbReference>
<keyword evidence="4" id="KW-0378">Hydrolase</keyword>